<name>A0ACC6T918_9HYPH</name>
<comment type="caution">
    <text evidence="1">The sequence shown here is derived from an EMBL/GenBank/DDBJ whole genome shotgun (WGS) entry which is preliminary data.</text>
</comment>
<keyword evidence="2" id="KW-1185">Reference proteome</keyword>
<sequence>MNLSTVVDKRVFMSTNPSKKPSKSDRTKTSILEAARGLFAEHGYDGASIRDIAARASIDPAMVIRYFNSKDELFARAALFDLQLPATLVTEHAPIGEAIIKRFLETWEGSPGANGMVILLRSAASNEFAAEKVRDVFANQIRPVVAAFGSPADAGRRAGLVASQLLGLATCRYLLRLPPVVALSQEEIIANVGPALQRYVMGPEVQ</sequence>
<evidence type="ECO:0000313" key="2">
    <source>
        <dbReference type="Proteomes" id="UP001480082"/>
    </source>
</evidence>
<protein>
    <submittedName>
        <fullName evidence="1">TetR family transcriptional regulator</fullName>
    </submittedName>
</protein>
<dbReference type="EMBL" id="JAMYRI010000037">
    <property type="protein sequence ID" value="MER9288446.1"/>
    <property type="molecule type" value="Genomic_DNA"/>
</dbReference>
<evidence type="ECO:0000313" key="1">
    <source>
        <dbReference type="EMBL" id="MER9288446.1"/>
    </source>
</evidence>
<accession>A0ACC6T918</accession>
<gene>
    <name evidence="1" type="ORF">NKI81_32000</name>
</gene>
<organism evidence="1 2">
    <name type="scientific">Mesorhizobium australicum</name>
    <dbReference type="NCBI Taxonomy" id="536018"/>
    <lineage>
        <taxon>Bacteria</taxon>
        <taxon>Pseudomonadati</taxon>
        <taxon>Pseudomonadota</taxon>
        <taxon>Alphaproteobacteria</taxon>
        <taxon>Hyphomicrobiales</taxon>
        <taxon>Phyllobacteriaceae</taxon>
        <taxon>Mesorhizobium</taxon>
    </lineage>
</organism>
<dbReference type="Proteomes" id="UP001480082">
    <property type="component" value="Unassembled WGS sequence"/>
</dbReference>
<proteinExistence type="predicted"/>
<reference evidence="1 2" key="1">
    <citation type="journal article" date="2024" name="Proc. Natl. Acad. Sci. U.S.A.">
        <title>The evolutionary genomics of adaptation to stress in wild rhizobium bacteria.</title>
        <authorList>
            <person name="Kehlet-Delgado H."/>
            <person name="Montoya A.P."/>
            <person name="Jensen K.T."/>
            <person name="Wendlandt C.E."/>
            <person name="Dexheimer C."/>
            <person name="Roberts M."/>
            <person name="Torres Martinez L."/>
            <person name="Friesen M.L."/>
            <person name="Griffitts J.S."/>
            <person name="Porter S.S."/>
        </authorList>
    </citation>
    <scope>NUCLEOTIDE SEQUENCE [LARGE SCALE GENOMIC DNA]</scope>
    <source>
        <strain evidence="1 2">M0468</strain>
    </source>
</reference>